<dbReference type="AlphaFoldDB" id="A0A6N1BAV6"/>
<evidence type="ECO:0000313" key="1">
    <source>
        <dbReference type="EMBL" id="NNH14184.1"/>
    </source>
</evidence>
<dbReference type="GeneID" id="70687209"/>
<sequence>MGTIKVDRLKEVLQSINGLVQKQVLVGIPDSAPERDDDAPLSNAAIGYIQETGSPANNIPPRPFLVPGVEDATAKVTPHLQKSVEAALDGDLSGAERRMGSAGLVAQNSVRAKINSGIKPELKESTLAARRSRGRTGTVPLIDTGQLRNSITYVIRRKK</sequence>
<dbReference type="EMBL" id="CP098736">
    <property type="protein sequence ID" value="USE78840.1"/>
    <property type="molecule type" value="Genomic_DNA"/>
</dbReference>
<organism evidence="1 3">
    <name type="scientific">Cupriavidus gilardii</name>
    <dbReference type="NCBI Taxonomy" id="82541"/>
    <lineage>
        <taxon>Bacteria</taxon>
        <taxon>Pseudomonadati</taxon>
        <taxon>Pseudomonadota</taxon>
        <taxon>Betaproteobacteria</taxon>
        <taxon>Burkholderiales</taxon>
        <taxon>Burkholderiaceae</taxon>
        <taxon>Cupriavidus</taxon>
    </lineage>
</organism>
<reference evidence="2" key="2">
    <citation type="submission" date="2022-06" db="EMBL/GenBank/DDBJ databases">
        <title>Complete genome sequence and characterization of Cupriavidus gilardii QJ1 isolated from contaminating cells.</title>
        <authorList>
            <person name="Qi J."/>
        </authorList>
    </citation>
    <scope>NUCLEOTIDE SEQUENCE</scope>
    <source>
        <strain evidence="2">QJ1</strain>
    </source>
</reference>
<accession>A0A6N1BAV6</accession>
<dbReference type="Proteomes" id="UP000542973">
    <property type="component" value="Unassembled WGS sequence"/>
</dbReference>
<protein>
    <recommendedName>
        <fullName evidence="5">Bacteriophage protein</fullName>
    </recommendedName>
</protein>
<dbReference type="EMBL" id="JABEMD010000081">
    <property type="protein sequence ID" value="NNH14184.1"/>
    <property type="molecule type" value="Genomic_DNA"/>
</dbReference>
<dbReference type="Proteomes" id="UP001056648">
    <property type="component" value="Chromosome 2"/>
</dbReference>
<name>A0A6N1BAV6_9BURK</name>
<proteinExistence type="predicted"/>
<evidence type="ECO:0008006" key="5">
    <source>
        <dbReference type="Google" id="ProtNLM"/>
    </source>
</evidence>
<evidence type="ECO:0000313" key="2">
    <source>
        <dbReference type="EMBL" id="USE78840.1"/>
    </source>
</evidence>
<reference evidence="1 3" key="1">
    <citation type="submission" date="2020-05" db="EMBL/GenBank/DDBJ databases">
        <title>MicrobeNet Type strains.</title>
        <authorList>
            <person name="Nicholson A.C."/>
        </authorList>
    </citation>
    <scope>NUCLEOTIDE SEQUENCE [LARGE SCALE GENOMIC DNA]</scope>
    <source>
        <strain evidence="1 3">ATCC 700815</strain>
    </source>
</reference>
<dbReference type="RefSeq" id="WP_151023561.1">
    <property type="nucleotide sequence ID" value="NZ_CP054624.1"/>
</dbReference>
<gene>
    <name evidence="1" type="ORF">HLB16_25385</name>
    <name evidence="2" type="ORF">NDR89_19570</name>
</gene>
<evidence type="ECO:0000313" key="3">
    <source>
        <dbReference type="Proteomes" id="UP000542973"/>
    </source>
</evidence>
<keyword evidence="4" id="KW-1185">Reference proteome</keyword>
<evidence type="ECO:0000313" key="4">
    <source>
        <dbReference type="Proteomes" id="UP001056648"/>
    </source>
</evidence>